<dbReference type="InterPro" id="IPR016040">
    <property type="entry name" value="NAD(P)-bd_dom"/>
</dbReference>
<dbReference type="PANTHER" id="PTHR15020:SF50">
    <property type="entry name" value="UPF0659 PROTEIN YMR090W"/>
    <property type="match status" value="1"/>
</dbReference>
<dbReference type="Gene3D" id="3.40.50.720">
    <property type="entry name" value="NAD(P)-binding Rossmann-like Domain"/>
    <property type="match status" value="1"/>
</dbReference>
<proteinExistence type="predicted"/>
<dbReference type="Pfam" id="PF13460">
    <property type="entry name" value="NAD_binding_10"/>
    <property type="match status" value="1"/>
</dbReference>
<protein>
    <submittedName>
        <fullName evidence="2">SDR family oxidoreductase</fullName>
    </submittedName>
</protein>
<organism evidence="2 3">
    <name type="scientific">Agrilactobacillus yilanensis</name>
    <dbReference type="NCBI Taxonomy" id="2485997"/>
    <lineage>
        <taxon>Bacteria</taxon>
        <taxon>Bacillati</taxon>
        <taxon>Bacillota</taxon>
        <taxon>Bacilli</taxon>
        <taxon>Lactobacillales</taxon>
        <taxon>Lactobacillaceae</taxon>
        <taxon>Agrilactobacillus</taxon>
    </lineage>
</organism>
<gene>
    <name evidence="2" type="ORF">ACFQ5M_10905</name>
</gene>
<dbReference type="Proteomes" id="UP001597267">
    <property type="component" value="Unassembled WGS sequence"/>
</dbReference>
<evidence type="ECO:0000313" key="2">
    <source>
        <dbReference type="EMBL" id="MFD1672611.1"/>
    </source>
</evidence>
<dbReference type="RefSeq" id="WP_125711828.1">
    <property type="nucleotide sequence ID" value="NZ_JBHTOP010000026.1"/>
</dbReference>
<sequence>MNVFVIGAHGKIGTLLLPKLNQTGYQVYAGIRDEAQAAEVKAAGATPVLIDLLGTTQGLATSLEKMDAVVFAAGSGGATGYDMTLLIDLDGAVKAAEAAKMAGVKRFVIVSSGASNTRATWGQQIRPYMAAKYYADQEIKKLGLDYTIIRPGILTNETATNRFLSEPGIGLGQTITREDVATFITAVLGTPSTIRQAYDLVNGSQSLAAILN</sequence>
<comment type="caution">
    <text evidence="2">The sequence shown here is derived from an EMBL/GenBank/DDBJ whole genome shotgun (WGS) entry which is preliminary data.</text>
</comment>
<dbReference type="CDD" id="cd05243">
    <property type="entry name" value="SDR_a5"/>
    <property type="match status" value="1"/>
</dbReference>
<dbReference type="EMBL" id="JBHTOP010000026">
    <property type="protein sequence ID" value="MFD1672611.1"/>
    <property type="molecule type" value="Genomic_DNA"/>
</dbReference>
<dbReference type="SUPFAM" id="SSF51735">
    <property type="entry name" value="NAD(P)-binding Rossmann-fold domains"/>
    <property type="match status" value="1"/>
</dbReference>
<reference evidence="3" key="1">
    <citation type="journal article" date="2019" name="Int. J. Syst. Evol. Microbiol.">
        <title>The Global Catalogue of Microorganisms (GCM) 10K type strain sequencing project: providing services to taxonomists for standard genome sequencing and annotation.</title>
        <authorList>
            <consortium name="The Broad Institute Genomics Platform"/>
            <consortium name="The Broad Institute Genome Sequencing Center for Infectious Disease"/>
            <person name="Wu L."/>
            <person name="Ma J."/>
        </authorList>
    </citation>
    <scope>NUCLEOTIDE SEQUENCE [LARGE SCALE GENOMIC DNA]</scope>
    <source>
        <strain evidence="3">CCM 8896</strain>
    </source>
</reference>
<dbReference type="PANTHER" id="PTHR15020">
    <property type="entry name" value="FLAVIN REDUCTASE-RELATED"/>
    <property type="match status" value="1"/>
</dbReference>
<name>A0ABW4J8C4_9LACO</name>
<accession>A0ABW4J8C4</accession>
<feature type="domain" description="NAD(P)-binding" evidence="1">
    <location>
        <begin position="7"/>
        <end position="191"/>
    </location>
</feature>
<keyword evidence="3" id="KW-1185">Reference proteome</keyword>
<evidence type="ECO:0000313" key="3">
    <source>
        <dbReference type="Proteomes" id="UP001597267"/>
    </source>
</evidence>
<dbReference type="InterPro" id="IPR036291">
    <property type="entry name" value="NAD(P)-bd_dom_sf"/>
</dbReference>
<evidence type="ECO:0000259" key="1">
    <source>
        <dbReference type="Pfam" id="PF13460"/>
    </source>
</evidence>